<gene>
    <name evidence="1" type="ORF">V6575_15415</name>
</gene>
<dbReference type="InterPro" id="IPR029058">
    <property type="entry name" value="AB_hydrolase_fold"/>
</dbReference>
<keyword evidence="2" id="KW-1185">Reference proteome</keyword>
<proteinExistence type="predicted"/>
<dbReference type="InterPro" id="IPR010662">
    <property type="entry name" value="RBBP9/YdeN"/>
</dbReference>
<dbReference type="GO" id="GO:0016787">
    <property type="term" value="F:hydrolase activity"/>
    <property type="evidence" value="ECO:0007669"/>
    <property type="project" value="UniProtKB-KW"/>
</dbReference>
<reference evidence="1 2" key="1">
    <citation type="submission" date="2024-02" db="EMBL/GenBank/DDBJ databases">
        <title>Roseibium algae sp. nov., isolated from marine alga (Grateloupia sp.), showing potential in myo-inositol conversion.</title>
        <authorList>
            <person name="Wang Y."/>
        </authorList>
    </citation>
    <scope>NUCLEOTIDE SEQUENCE [LARGE SCALE GENOMIC DNA]</scope>
    <source>
        <strain evidence="1 2">H3510</strain>
    </source>
</reference>
<keyword evidence="1" id="KW-0378">Hydrolase</keyword>
<dbReference type="SUPFAM" id="SSF53474">
    <property type="entry name" value="alpha/beta-Hydrolases"/>
    <property type="match status" value="1"/>
</dbReference>
<protein>
    <submittedName>
        <fullName evidence="1">Alpha/beta fold hydrolase</fullName>
    </submittedName>
</protein>
<name>A0ABU8TMV6_9HYPH</name>
<dbReference type="Proteomes" id="UP001385499">
    <property type="component" value="Unassembled WGS sequence"/>
</dbReference>
<dbReference type="Pfam" id="PF06821">
    <property type="entry name" value="Ser_hydrolase"/>
    <property type="match status" value="1"/>
</dbReference>
<dbReference type="RefSeq" id="WP_340275587.1">
    <property type="nucleotide sequence ID" value="NZ_JBAKIA010000011.1"/>
</dbReference>
<sequence length="184" mass="20503">MKISEADILLIPGYGETSKSHWMYRWQEKMASAWVVEQKDKIHPIRKVWQDTLLARLEKTSRPVVLVGHSLGCIFLAHAAHALPKDKVKGMFLVAPSDWDRPNLVPGFDGGDFVPIPRHPLGLTTHVVASQSDPYCEFDTSKALAQSWGATFQDAGDAGHISIDSGHGPWPEGLMSFAHFMKRF</sequence>
<accession>A0ABU8TMV6</accession>
<evidence type="ECO:0000313" key="2">
    <source>
        <dbReference type="Proteomes" id="UP001385499"/>
    </source>
</evidence>
<evidence type="ECO:0000313" key="1">
    <source>
        <dbReference type="EMBL" id="MEJ8475484.1"/>
    </source>
</evidence>
<comment type="caution">
    <text evidence="1">The sequence shown here is derived from an EMBL/GenBank/DDBJ whole genome shotgun (WGS) entry which is preliminary data.</text>
</comment>
<organism evidence="1 2">
    <name type="scientific">Roseibium algae</name>
    <dbReference type="NCBI Taxonomy" id="3123038"/>
    <lineage>
        <taxon>Bacteria</taxon>
        <taxon>Pseudomonadati</taxon>
        <taxon>Pseudomonadota</taxon>
        <taxon>Alphaproteobacteria</taxon>
        <taxon>Hyphomicrobiales</taxon>
        <taxon>Stappiaceae</taxon>
        <taxon>Roseibium</taxon>
    </lineage>
</organism>
<dbReference type="EMBL" id="JBAKIA010000011">
    <property type="protein sequence ID" value="MEJ8475484.1"/>
    <property type="molecule type" value="Genomic_DNA"/>
</dbReference>
<dbReference type="Gene3D" id="3.40.50.1820">
    <property type="entry name" value="alpha/beta hydrolase"/>
    <property type="match status" value="1"/>
</dbReference>